<feature type="transmembrane region" description="Helical" evidence="1">
    <location>
        <begin position="194"/>
        <end position="219"/>
    </location>
</feature>
<feature type="transmembrane region" description="Helical" evidence="1">
    <location>
        <begin position="225"/>
        <end position="248"/>
    </location>
</feature>
<keyword evidence="1" id="KW-0472">Membrane</keyword>
<reference evidence="3 4" key="1">
    <citation type="submission" date="2018-03" db="EMBL/GenBank/DDBJ databases">
        <title>Streptomyces dioscori sp. nov., a novel endophytic actinobacterium isolated from bulbil of Dioscorea bulbifera L.</title>
        <authorList>
            <person name="Zhikuan W."/>
        </authorList>
    </citation>
    <scope>NUCLEOTIDE SEQUENCE [LARGE SCALE GENOMIC DNA]</scope>
    <source>
        <strain evidence="3 4">A217</strain>
    </source>
</reference>
<sequence>MVRTSWGRPCGAGRRGEPGVAVGYERLPREYQMKRSRKHAFLWVIAIGTLSLALPLWSADDLPASARYPFLLAWVALMGWLFHATLRCRTAADIKAIHVRGMAKRRRLAWEDIQDIRAELNPASAVQSGAANVLVHAYGRDGSKVLLPFVDDLHVNVERELELLIGAWEELRGDDWAPDPQAAFLIDRRDDRQAAFMMGFAAVMLAFIPLIVLMLLPLFVDLPEWLASVLTPFLVMGVGAPLIFVLAATASYRSRRSSSGG</sequence>
<feature type="domain" description="Low molecular weight protein antigen 6 PH" evidence="2">
    <location>
        <begin position="87"/>
        <end position="148"/>
    </location>
</feature>
<dbReference type="Proteomes" id="UP000240429">
    <property type="component" value="Unassembled WGS sequence"/>
</dbReference>
<evidence type="ECO:0000313" key="3">
    <source>
        <dbReference type="EMBL" id="PSM44941.1"/>
    </source>
</evidence>
<dbReference type="InterPro" id="IPR019692">
    <property type="entry name" value="CFP-6_PH"/>
</dbReference>
<proteinExistence type="predicted"/>
<dbReference type="AlphaFoldDB" id="A0A2P8QFB1"/>
<accession>A0A2P8QFB1</accession>
<evidence type="ECO:0000256" key="1">
    <source>
        <dbReference type="SAM" id="Phobius"/>
    </source>
</evidence>
<evidence type="ECO:0000313" key="4">
    <source>
        <dbReference type="Proteomes" id="UP000240429"/>
    </source>
</evidence>
<dbReference type="Pfam" id="PF10756">
    <property type="entry name" value="bPH_6"/>
    <property type="match status" value="1"/>
</dbReference>
<keyword evidence="4" id="KW-1185">Reference proteome</keyword>
<evidence type="ECO:0000259" key="2">
    <source>
        <dbReference type="Pfam" id="PF10756"/>
    </source>
</evidence>
<dbReference type="EMBL" id="PYBJ01000001">
    <property type="protein sequence ID" value="PSM44941.1"/>
    <property type="molecule type" value="Genomic_DNA"/>
</dbReference>
<keyword evidence="1" id="KW-1133">Transmembrane helix</keyword>
<feature type="transmembrane region" description="Helical" evidence="1">
    <location>
        <begin position="40"/>
        <end position="59"/>
    </location>
</feature>
<comment type="caution">
    <text evidence="3">The sequence shown here is derived from an EMBL/GenBank/DDBJ whole genome shotgun (WGS) entry which is preliminary data.</text>
</comment>
<gene>
    <name evidence="3" type="ORF">C6Y14_02220</name>
</gene>
<feature type="transmembrane region" description="Helical" evidence="1">
    <location>
        <begin position="65"/>
        <end position="86"/>
    </location>
</feature>
<name>A0A2P8QFB1_9ACTN</name>
<keyword evidence="1" id="KW-0812">Transmembrane</keyword>
<protein>
    <recommendedName>
        <fullName evidence="2">Low molecular weight protein antigen 6 PH domain-containing protein</fullName>
    </recommendedName>
</protein>
<organism evidence="3 4">
    <name type="scientific">Streptomyces dioscori</name>
    <dbReference type="NCBI Taxonomy" id="2109333"/>
    <lineage>
        <taxon>Bacteria</taxon>
        <taxon>Bacillati</taxon>
        <taxon>Actinomycetota</taxon>
        <taxon>Actinomycetes</taxon>
        <taxon>Kitasatosporales</taxon>
        <taxon>Streptomycetaceae</taxon>
        <taxon>Streptomyces</taxon>
        <taxon>Streptomyces aurantiacus group</taxon>
    </lineage>
</organism>